<keyword evidence="6" id="KW-1185">Reference proteome</keyword>
<dbReference type="GO" id="GO:0009279">
    <property type="term" value="C:cell outer membrane"/>
    <property type="evidence" value="ECO:0007669"/>
    <property type="project" value="UniProtKB-SubCell"/>
</dbReference>
<evidence type="ECO:0000313" key="5">
    <source>
        <dbReference type="EMBL" id="SEL53751.1"/>
    </source>
</evidence>
<comment type="subcellular location">
    <subcellularLocation>
        <location evidence="1">Cell outer membrane</location>
    </subcellularLocation>
</comment>
<sequence length="815" mass="92113">MDELDQDKNHFSRKAINLILGLVFTVLCSTTIAAQEYLLVVEVMDELTQQPLESAEIIIDQCSCGGITNNNGIFSINLPQNTYSVHVNYIGFKSETTNVNLNSRKKIIINLVEEQEQLSEVVVRAKRINDNLELPQMGALQLQTQELKKIPSGLGEADVLRSMTLLAGVNNAGEISNGLSVRGGALDQNLLLLDNAPVFNPTHLFGLFSVFTPDVISSVDLYRANIPARYGGRITSVLDIKVKNPYVDKFKLSGGIGIVSSRLNIETPIIKDKLMMTFGGRAGLTDFLLPLVSERLKDTKAKFYDSTLKLLYLPTEDDQITFTGFYSKDFYQLDLITQIQNINAKNNQYDFKTLNGTLNWRHSFNDKSNLRTFLVMSDYTPKTIFPEVDNPNEIIFESKINYQSFATEFSKEIKSNLDYYVGVQANKYQIRPGELRPGNGNSVVAVSLAEENSYEFAGYGNINFKPVTNMAISAGLRFSHYVLVGPYKQAQLDQTTGLLLGVTDFEKGAGVKTYNGLEPRLGANIKLNETTSIKASYARLNQYLQNVYNSTTPLPTSRWKTSDSNIKPQISDTYGLGIYKNLANNAVELGLEGYYRDSKNNLTFKPGADFFLEEFLERDVIQGEGRAYGVEFSIKKSSGKVNGWLNYTWSRSLLRSDNENLGDRINNNNWYASDFDRPHVVNSTINFEGDKYNTWSFNFTGQTGRPYTVANSVFKLENIDVPIFIERNNARLRPYHRLDFSWNIKYGEKVNKRWIGDWTFTIYNVYSRRNPFNIYYSQRQAGVDADVFLGSPLGSYELSILNSPLFALTYNFVFQ</sequence>
<organism evidence="5 6">
    <name type="scientific">Maribacter orientalis</name>
    <dbReference type="NCBI Taxonomy" id="228957"/>
    <lineage>
        <taxon>Bacteria</taxon>
        <taxon>Pseudomonadati</taxon>
        <taxon>Bacteroidota</taxon>
        <taxon>Flavobacteriia</taxon>
        <taxon>Flavobacteriales</taxon>
        <taxon>Flavobacteriaceae</taxon>
        <taxon>Maribacter</taxon>
    </lineage>
</organism>
<dbReference type="Pfam" id="PF07715">
    <property type="entry name" value="Plug"/>
    <property type="match status" value="1"/>
</dbReference>
<keyword evidence="3" id="KW-0998">Cell outer membrane</keyword>
<dbReference type="InterPro" id="IPR037066">
    <property type="entry name" value="Plug_dom_sf"/>
</dbReference>
<evidence type="ECO:0000313" key="6">
    <source>
        <dbReference type="Proteomes" id="UP000198990"/>
    </source>
</evidence>
<evidence type="ECO:0000256" key="1">
    <source>
        <dbReference type="ARBA" id="ARBA00004442"/>
    </source>
</evidence>
<dbReference type="SUPFAM" id="SSF49464">
    <property type="entry name" value="Carboxypeptidase regulatory domain-like"/>
    <property type="match status" value="1"/>
</dbReference>
<dbReference type="AlphaFoldDB" id="A0A1H7R0F7"/>
<name>A0A1H7R0F7_9FLAO</name>
<feature type="domain" description="TonB-dependent receptor plug" evidence="4">
    <location>
        <begin position="157"/>
        <end position="233"/>
    </location>
</feature>
<keyword evidence="5" id="KW-0675">Receptor</keyword>
<dbReference type="RefSeq" id="WP_091623632.1">
    <property type="nucleotide sequence ID" value="NZ_FNZN01000004.1"/>
</dbReference>
<dbReference type="Proteomes" id="UP000198990">
    <property type="component" value="Unassembled WGS sequence"/>
</dbReference>
<dbReference type="Gene3D" id="2.40.170.20">
    <property type="entry name" value="TonB-dependent receptor, beta-barrel domain"/>
    <property type="match status" value="1"/>
</dbReference>
<dbReference type="Gene3D" id="2.170.130.10">
    <property type="entry name" value="TonB-dependent receptor, plug domain"/>
    <property type="match status" value="1"/>
</dbReference>
<dbReference type="InterPro" id="IPR036942">
    <property type="entry name" value="Beta-barrel_TonB_sf"/>
</dbReference>
<dbReference type="InterPro" id="IPR012910">
    <property type="entry name" value="Plug_dom"/>
</dbReference>
<dbReference type="Gene3D" id="2.60.40.1120">
    <property type="entry name" value="Carboxypeptidase-like, regulatory domain"/>
    <property type="match status" value="1"/>
</dbReference>
<proteinExistence type="predicted"/>
<evidence type="ECO:0000256" key="3">
    <source>
        <dbReference type="ARBA" id="ARBA00023237"/>
    </source>
</evidence>
<dbReference type="EMBL" id="FNZN01000004">
    <property type="protein sequence ID" value="SEL53751.1"/>
    <property type="molecule type" value="Genomic_DNA"/>
</dbReference>
<evidence type="ECO:0000256" key="2">
    <source>
        <dbReference type="ARBA" id="ARBA00023136"/>
    </source>
</evidence>
<dbReference type="InterPro" id="IPR008969">
    <property type="entry name" value="CarboxyPept-like_regulatory"/>
</dbReference>
<protein>
    <submittedName>
        <fullName evidence="5">Outer membrane receptor proteins, mostly Fe transport</fullName>
    </submittedName>
</protein>
<dbReference type="OrthoDB" id="9803050at2"/>
<gene>
    <name evidence="5" type="ORF">SAMN04488008_104136</name>
</gene>
<dbReference type="SUPFAM" id="SSF56935">
    <property type="entry name" value="Porins"/>
    <property type="match status" value="1"/>
</dbReference>
<accession>A0A1H7R0F7</accession>
<dbReference type="Pfam" id="PF13715">
    <property type="entry name" value="CarbopepD_reg_2"/>
    <property type="match status" value="1"/>
</dbReference>
<evidence type="ECO:0000259" key="4">
    <source>
        <dbReference type="Pfam" id="PF07715"/>
    </source>
</evidence>
<reference evidence="6" key="1">
    <citation type="submission" date="2016-10" db="EMBL/GenBank/DDBJ databases">
        <authorList>
            <person name="Varghese N."/>
            <person name="Submissions S."/>
        </authorList>
    </citation>
    <scope>NUCLEOTIDE SEQUENCE [LARGE SCALE GENOMIC DNA]</scope>
    <source>
        <strain evidence="6">DSM 16471</strain>
    </source>
</reference>
<dbReference type="STRING" id="228957.SAMN04488008_104136"/>
<keyword evidence="2" id="KW-0472">Membrane</keyword>